<comment type="similarity">
    <text evidence="1 5">Belongs to the 5-formyltetrahydrofolate cyclo-ligase family.</text>
</comment>
<proteinExistence type="inferred from homology"/>
<dbReference type="GO" id="GO:0046872">
    <property type="term" value="F:metal ion binding"/>
    <property type="evidence" value="ECO:0007669"/>
    <property type="project" value="UniProtKB-KW"/>
</dbReference>
<keyword evidence="2 4" id="KW-0547">Nucleotide-binding</keyword>
<evidence type="ECO:0000256" key="5">
    <source>
        <dbReference type="RuleBase" id="RU361279"/>
    </source>
</evidence>
<evidence type="ECO:0000256" key="4">
    <source>
        <dbReference type="PIRSR" id="PIRSR006806-1"/>
    </source>
</evidence>
<dbReference type="PANTHER" id="PTHR23407">
    <property type="entry name" value="ATPASE INHIBITOR/5-FORMYLTETRAHYDROFOLATE CYCLO-LIGASE"/>
    <property type="match status" value="1"/>
</dbReference>
<dbReference type="PIRSF" id="PIRSF006806">
    <property type="entry name" value="FTHF_cligase"/>
    <property type="match status" value="1"/>
</dbReference>
<dbReference type="GeneID" id="93435551"/>
<dbReference type="InterPro" id="IPR037171">
    <property type="entry name" value="NagB/RpiA_transferase-like"/>
</dbReference>
<dbReference type="FunFam" id="3.40.50.10420:FF:000013">
    <property type="entry name" value="5-formyltetrahydrofolate cyclo-ligase"/>
    <property type="match status" value="1"/>
</dbReference>
<evidence type="ECO:0000256" key="1">
    <source>
        <dbReference type="ARBA" id="ARBA00010638"/>
    </source>
</evidence>
<comment type="cofactor">
    <cofactor evidence="5">
        <name>Mg(2+)</name>
        <dbReference type="ChEBI" id="CHEBI:18420"/>
    </cofactor>
</comment>
<keyword evidence="5" id="KW-0479">Metal-binding</keyword>
<dbReference type="GO" id="GO:0005524">
    <property type="term" value="F:ATP binding"/>
    <property type="evidence" value="ECO:0007669"/>
    <property type="project" value="UniProtKB-KW"/>
</dbReference>
<dbReference type="PANTHER" id="PTHR23407:SF1">
    <property type="entry name" value="5-FORMYLTETRAHYDROFOLATE CYCLO-LIGASE"/>
    <property type="match status" value="1"/>
</dbReference>
<dbReference type="GO" id="GO:0030272">
    <property type="term" value="F:5-formyltetrahydrofolate cyclo-ligase activity"/>
    <property type="evidence" value="ECO:0007669"/>
    <property type="project" value="UniProtKB-EC"/>
</dbReference>
<reference evidence="6 7" key="1">
    <citation type="submission" date="2016-08" db="EMBL/GenBank/DDBJ databases">
        <title>Complete genome sequence of Mycobacterium shinshuense, a subspecies of M. ulcerans.</title>
        <authorList>
            <person name="Yoshida M."/>
            <person name="Ogura Y."/>
            <person name="Hayashi T."/>
            <person name="Hoshino Y."/>
        </authorList>
    </citation>
    <scope>NUCLEOTIDE SEQUENCE [LARGE SCALE GENOMIC DNA]</scope>
    <source>
        <strain evidence="7">ATCC 33728</strain>
    </source>
</reference>
<dbReference type="Gene3D" id="3.40.50.10420">
    <property type="entry name" value="NagB/RpiA/CoA transferase-like"/>
    <property type="match status" value="1"/>
</dbReference>
<dbReference type="InterPro" id="IPR002698">
    <property type="entry name" value="FTHF_cligase"/>
</dbReference>
<dbReference type="EMBL" id="AP017624">
    <property type="protein sequence ID" value="BAV40219.1"/>
    <property type="molecule type" value="Genomic_DNA"/>
</dbReference>
<accession>A0A1B4XZJ4</accession>
<dbReference type="Pfam" id="PF01812">
    <property type="entry name" value="5-FTHF_cyc-lig"/>
    <property type="match status" value="1"/>
</dbReference>
<protein>
    <recommendedName>
        <fullName evidence="5">5-formyltetrahydrofolate cyclo-ligase</fullName>
        <ecNumber evidence="5">6.3.3.2</ecNumber>
    </recommendedName>
</protein>
<dbReference type="Proteomes" id="UP000218067">
    <property type="component" value="Chromosome"/>
</dbReference>
<dbReference type="GO" id="GO:0009396">
    <property type="term" value="P:folic acid-containing compound biosynthetic process"/>
    <property type="evidence" value="ECO:0007669"/>
    <property type="project" value="TreeGrafter"/>
</dbReference>
<organism evidence="6 7">
    <name type="scientific">Mycobacterium ulcerans subsp. shinshuense</name>
    <dbReference type="NCBI Taxonomy" id="1124626"/>
    <lineage>
        <taxon>Bacteria</taxon>
        <taxon>Bacillati</taxon>
        <taxon>Actinomycetota</taxon>
        <taxon>Actinomycetes</taxon>
        <taxon>Mycobacteriales</taxon>
        <taxon>Mycobacteriaceae</taxon>
        <taxon>Mycobacterium</taxon>
        <taxon>Mycobacterium ulcerans group</taxon>
    </lineage>
</organism>
<feature type="binding site" evidence="4">
    <location>
        <begin position="6"/>
        <end position="10"/>
    </location>
    <ligand>
        <name>ATP</name>
        <dbReference type="ChEBI" id="CHEBI:30616"/>
    </ligand>
</feature>
<feature type="binding site" evidence="4">
    <location>
        <position position="50"/>
    </location>
    <ligand>
        <name>substrate</name>
    </ligand>
</feature>
<dbReference type="EC" id="6.3.3.2" evidence="5"/>
<evidence type="ECO:0000313" key="7">
    <source>
        <dbReference type="Proteomes" id="UP000218067"/>
    </source>
</evidence>
<feature type="binding site" evidence="4">
    <location>
        <position position="55"/>
    </location>
    <ligand>
        <name>substrate</name>
    </ligand>
</feature>
<dbReference type="AlphaFoldDB" id="A0A1B4XZJ4"/>
<comment type="catalytic activity">
    <reaction evidence="5">
        <text>(6S)-5-formyl-5,6,7,8-tetrahydrofolate + ATP = (6R)-5,10-methenyltetrahydrofolate + ADP + phosphate</text>
        <dbReference type="Rhea" id="RHEA:10488"/>
        <dbReference type="ChEBI" id="CHEBI:30616"/>
        <dbReference type="ChEBI" id="CHEBI:43474"/>
        <dbReference type="ChEBI" id="CHEBI:57455"/>
        <dbReference type="ChEBI" id="CHEBI:57457"/>
        <dbReference type="ChEBI" id="CHEBI:456216"/>
        <dbReference type="EC" id="6.3.3.2"/>
    </reaction>
</comment>
<gene>
    <name evidence="6" type="ORF">SHTP_0891</name>
</gene>
<dbReference type="SUPFAM" id="SSF100950">
    <property type="entry name" value="NagB/RpiA/CoA transferase-like"/>
    <property type="match status" value="1"/>
</dbReference>
<dbReference type="InterPro" id="IPR024185">
    <property type="entry name" value="FTHF_cligase-like_sf"/>
</dbReference>
<keyword evidence="5" id="KW-0460">Magnesium</keyword>
<evidence type="ECO:0000256" key="2">
    <source>
        <dbReference type="ARBA" id="ARBA00022741"/>
    </source>
</evidence>
<dbReference type="GO" id="GO:0035999">
    <property type="term" value="P:tetrahydrofolate interconversion"/>
    <property type="evidence" value="ECO:0007669"/>
    <property type="project" value="TreeGrafter"/>
</dbReference>
<dbReference type="NCBIfam" id="TIGR02727">
    <property type="entry name" value="MTHFS_bact"/>
    <property type="match status" value="1"/>
</dbReference>
<name>A0A1B4XZJ4_MYCUL</name>
<evidence type="ECO:0000256" key="3">
    <source>
        <dbReference type="ARBA" id="ARBA00022840"/>
    </source>
</evidence>
<evidence type="ECO:0000313" key="6">
    <source>
        <dbReference type="EMBL" id="BAV40219.1"/>
    </source>
</evidence>
<dbReference type="RefSeq" id="WP_096369912.1">
    <property type="nucleotide sequence ID" value="NZ_AP017624.1"/>
</dbReference>
<sequence length="197" mass="21414">MTSVNKAAMRARLRQARRVVPDDVHAAEALLLNAHLAQVIDGGATVCGYVPVGTEPGSITMLDVLLQHGARVLLPVARTTDGDGPLPLMWGEYRPGELVRGRWGLLEPPAPWLPESAVGQASLVLLPALAVDLEGVRLGKGLGFYDRSLTNRNPQARLLAIVRDEEVVDRLPSEPHDVRMTHAITPQRGIISFPHRE</sequence>
<keyword evidence="3 4" id="KW-0067">ATP-binding</keyword>
<feature type="binding site" evidence="4">
    <location>
        <begin position="137"/>
        <end position="145"/>
    </location>
    <ligand>
        <name>ATP</name>
        <dbReference type="ChEBI" id="CHEBI:30616"/>
    </ligand>
</feature>